<keyword evidence="4" id="KW-1185">Reference proteome</keyword>
<proteinExistence type="predicted"/>
<evidence type="ECO:0000256" key="1">
    <source>
        <dbReference type="SAM" id="MobiDB-lite"/>
    </source>
</evidence>
<sequence>MSSMLLFRALGVLLARPAIASENGLLYVCDTTRLSSENLCYFVASSTNTVGTAPHNVDLSVGATDMRKIVNSQGQDLAVTPKPWTEGDVLVASSTALTGDLLNYVKAFEMIAPLRDAMMYNPSFVTTDATMWAKLTKPLADCQVKTADTTATHGTVTMTVYGTDGIYALMKNPNGVDIHHSVLQYLEEGAIDLVCQMTTSLTMDRCTTQRALGAASNCWEAGYNAIIADPTVYTAGTASTGNTTSTSSAGSTSTTSTSGDTSAMISSAGVASVAVITQAVLLLMS</sequence>
<evidence type="ECO:0000313" key="4">
    <source>
        <dbReference type="Proteomes" id="UP000604046"/>
    </source>
</evidence>
<keyword evidence="2" id="KW-0732">Signal</keyword>
<comment type="caution">
    <text evidence="3">The sequence shown here is derived from an EMBL/GenBank/DDBJ whole genome shotgun (WGS) entry which is preliminary data.</text>
</comment>
<name>A0A812HCW7_9DINO</name>
<dbReference type="Proteomes" id="UP000604046">
    <property type="component" value="Unassembled WGS sequence"/>
</dbReference>
<organism evidence="3 4">
    <name type="scientific">Symbiodinium natans</name>
    <dbReference type="NCBI Taxonomy" id="878477"/>
    <lineage>
        <taxon>Eukaryota</taxon>
        <taxon>Sar</taxon>
        <taxon>Alveolata</taxon>
        <taxon>Dinophyceae</taxon>
        <taxon>Suessiales</taxon>
        <taxon>Symbiodiniaceae</taxon>
        <taxon>Symbiodinium</taxon>
    </lineage>
</organism>
<accession>A0A812HCW7</accession>
<evidence type="ECO:0000256" key="2">
    <source>
        <dbReference type="SAM" id="SignalP"/>
    </source>
</evidence>
<feature type="region of interest" description="Disordered" evidence="1">
    <location>
        <begin position="239"/>
        <end position="258"/>
    </location>
</feature>
<feature type="chain" id="PRO_5032480380" evidence="2">
    <location>
        <begin position="21"/>
        <end position="285"/>
    </location>
</feature>
<evidence type="ECO:0000313" key="3">
    <source>
        <dbReference type="EMBL" id="CAE6942844.1"/>
    </source>
</evidence>
<reference evidence="3" key="1">
    <citation type="submission" date="2021-02" db="EMBL/GenBank/DDBJ databases">
        <authorList>
            <person name="Dougan E. K."/>
            <person name="Rhodes N."/>
            <person name="Thang M."/>
            <person name="Chan C."/>
        </authorList>
    </citation>
    <scope>NUCLEOTIDE SEQUENCE</scope>
</reference>
<protein>
    <submittedName>
        <fullName evidence="3">Uncharacterized protein</fullName>
    </submittedName>
</protein>
<feature type="signal peptide" evidence="2">
    <location>
        <begin position="1"/>
        <end position="20"/>
    </location>
</feature>
<dbReference type="AlphaFoldDB" id="A0A812HCW7"/>
<gene>
    <name evidence="3" type="ORF">SNAT2548_LOCUS1280</name>
</gene>
<dbReference type="EMBL" id="CAJNDS010000069">
    <property type="protein sequence ID" value="CAE6942844.1"/>
    <property type="molecule type" value="Genomic_DNA"/>
</dbReference>